<proteinExistence type="predicted"/>
<protein>
    <recommendedName>
        <fullName evidence="1">FKB95-like N-terminal Kelch domain-containing protein</fullName>
    </recommendedName>
</protein>
<dbReference type="PANTHER" id="PTHR24414">
    <property type="entry name" value="F-BOX/KELCH-REPEAT PROTEIN SKIP4"/>
    <property type="match status" value="1"/>
</dbReference>
<name>A0A6D2KSB8_9BRAS</name>
<evidence type="ECO:0000313" key="3">
    <source>
        <dbReference type="Proteomes" id="UP000467841"/>
    </source>
</evidence>
<dbReference type="Proteomes" id="UP000467841">
    <property type="component" value="Unassembled WGS sequence"/>
</dbReference>
<dbReference type="EMBL" id="CACVBM020001607">
    <property type="protein sequence ID" value="CAA7055256.1"/>
    <property type="molecule type" value="Genomic_DNA"/>
</dbReference>
<accession>A0A6D2KSB8</accession>
<gene>
    <name evidence="2" type="ORF">MERR_LOCUS42492</name>
</gene>
<evidence type="ECO:0000313" key="2">
    <source>
        <dbReference type="EMBL" id="CAA7055256.1"/>
    </source>
</evidence>
<dbReference type="InterPro" id="IPR057499">
    <property type="entry name" value="Kelch_FKB95"/>
</dbReference>
<feature type="domain" description="FKB95-like N-terminal Kelch" evidence="1">
    <location>
        <begin position="10"/>
        <end position="115"/>
    </location>
</feature>
<dbReference type="InterPro" id="IPR015915">
    <property type="entry name" value="Kelch-typ_b-propeller"/>
</dbReference>
<dbReference type="OrthoDB" id="1099573at2759"/>
<dbReference type="SUPFAM" id="SSF117281">
    <property type="entry name" value="Kelch motif"/>
    <property type="match status" value="1"/>
</dbReference>
<dbReference type="PANTHER" id="PTHR24414:SF184">
    <property type="entry name" value="GALACTOSE OXIDASE_KELCH REPEAT SUPERFAMILY PROTEIN"/>
    <property type="match status" value="1"/>
</dbReference>
<keyword evidence="3" id="KW-1185">Reference proteome</keyword>
<comment type="caution">
    <text evidence="2">The sequence shown here is derived from an EMBL/GenBank/DDBJ whole genome shotgun (WGS) entry which is preliminary data.</text>
</comment>
<dbReference type="InterPro" id="IPR050354">
    <property type="entry name" value="F-box/kelch-repeat_ARATH"/>
</dbReference>
<dbReference type="AlphaFoldDB" id="A0A6D2KSB8"/>
<reference evidence="2" key="1">
    <citation type="submission" date="2020-01" db="EMBL/GenBank/DDBJ databases">
        <authorList>
            <person name="Mishra B."/>
        </authorList>
    </citation>
    <scope>NUCLEOTIDE SEQUENCE [LARGE SCALE GENOMIC DNA]</scope>
</reference>
<evidence type="ECO:0000259" key="1">
    <source>
        <dbReference type="Pfam" id="PF25210"/>
    </source>
</evidence>
<dbReference type="Pfam" id="PF25210">
    <property type="entry name" value="Kelch_FKB95"/>
    <property type="match status" value="1"/>
</dbReference>
<organism evidence="2 3">
    <name type="scientific">Microthlaspi erraticum</name>
    <dbReference type="NCBI Taxonomy" id="1685480"/>
    <lineage>
        <taxon>Eukaryota</taxon>
        <taxon>Viridiplantae</taxon>
        <taxon>Streptophyta</taxon>
        <taxon>Embryophyta</taxon>
        <taxon>Tracheophyta</taxon>
        <taxon>Spermatophyta</taxon>
        <taxon>Magnoliopsida</taxon>
        <taxon>eudicotyledons</taxon>
        <taxon>Gunneridae</taxon>
        <taxon>Pentapetalae</taxon>
        <taxon>rosids</taxon>
        <taxon>malvids</taxon>
        <taxon>Brassicales</taxon>
        <taxon>Brassicaceae</taxon>
        <taxon>Coluteocarpeae</taxon>
        <taxon>Microthlaspi</taxon>
    </lineage>
</organism>
<sequence>MGRGMADLNQGWSSLSYCVIDNVFCSSCSDWFGFRWYDTRRQSWESVKGVRRLTEFAGHGIVKMADYGGKLAVFWTGSFRDREKTIWRAVIALERRNGDGEDEEMWGTVECVDPLLTIPTSYDFVRAFAATV</sequence>